<dbReference type="Proteomes" id="UP001176517">
    <property type="component" value="Unassembled WGS sequence"/>
</dbReference>
<comment type="subcellular location">
    <subcellularLocation>
        <location evidence="1">Nucleus</location>
    </subcellularLocation>
</comment>
<dbReference type="Gene3D" id="2.40.50.1060">
    <property type="match status" value="1"/>
</dbReference>
<dbReference type="GO" id="GO:0006362">
    <property type="term" value="P:transcription elongation by RNA polymerase I"/>
    <property type="evidence" value="ECO:0007669"/>
    <property type="project" value="TreeGrafter"/>
</dbReference>
<evidence type="ECO:0000313" key="7">
    <source>
        <dbReference type="EMBL" id="KAK0556400.1"/>
    </source>
</evidence>
<dbReference type="Gene3D" id="3.30.1490.120">
    <property type="entry name" value="RNA polymerase Rpb7-like, N-terminal domain"/>
    <property type="match status" value="1"/>
</dbReference>
<feature type="compositionally biased region" description="Low complexity" evidence="5">
    <location>
        <begin position="77"/>
        <end position="92"/>
    </location>
</feature>
<dbReference type="InterPro" id="IPR041178">
    <property type="entry name" value="RPA43_OB"/>
</dbReference>
<evidence type="ECO:0000256" key="2">
    <source>
        <dbReference type="ARBA" id="ARBA00022478"/>
    </source>
</evidence>
<evidence type="ECO:0000256" key="1">
    <source>
        <dbReference type="ARBA" id="ARBA00004123"/>
    </source>
</evidence>
<protein>
    <recommendedName>
        <fullName evidence="6">RPA43 OB domain-containing protein</fullName>
    </recommendedName>
</protein>
<evidence type="ECO:0000256" key="5">
    <source>
        <dbReference type="SAM" id="MobiDB-lite"/>
    </source>
</evidence>
<keyword evidence="3" id="KW-0804">Transcription</keyword>
<dbReference type="EMBL" id="JAPDMZ010000016">
    <property type="protein sequence ID" value="KAK0556400.1"/>
    <property type="molecule type" value="Genomic_DNA"/>
</dbReference>
<feature type="domain" description="RPA43 OB" evidence="6">
    <location>
        <begin position="202"/>
        <end position="312"/>
    </location>
</feature>
<evidence type="ECO:0000313" key="8">
    <source>
        <dbReference type="Proteomes" id="UP001176517"/>
    </source>
</evidence>
<feature type="compositionally biased region" description="Polar residues" evidence="5">
    <location>
        <begin position="31"/>
        <end position="51"/>
    </location>
</feature>
<feature type="compositionally biased region" description="Low complexity" evidence="5">
    <location>
        <begin position="408"/>
        <end position="420"/>
    </location>
</feature>
<feature type="compositionally biased region" description="Low complexity" evidence="5">
    <location>
        <begin position="100"/>
        <end position="117"/>
    </location>
</feature>
<keyword evidence="2" id="KW-0240">DNA-directed RNA polymerase</keyword>
<accession>A0AAN6GUK4</accession>
<name>A0AAN6GUK4_9BASI</name>
<keyword evidence="8" id="KW-1185">Reference proteome</keyword>
<reference evidence="7" key="1">
    <citation type="journal article" date="2023" name="PhytoFront">
        <title>Draft Genome Resources of Seven Strains of Tilletia horrida, Causal Agent of Kernel Smut of Rice.</title>
        <authorList>
            <person name="Khanal S."/>
            <person name="Antony Babu S."/>
            <person name="Zhou X.G."/>
        </authorList>
    </citation>
    <scope>NUCLEOTIDE SEQUENCE</scope>
    <source>
        <strain evidence="7">TX6</strain>
    </source>
</reference>
<feature type="region of interest" description="Disordered" evidence="5">
    <location>
        <begin position="1"/>
        <end position="117"/>
    </location>
</feature>
<feature type="compositionally biased region" description="Acidic residues" evidence="5">
    <location>
        <begin position="492"/>
        <end position="514"/>
    </location>
</feature>
<dbReference type="GO" id="GO:0005736">
    <property type="term" value="C:RNA polymerase I complex"/>
    <property type="evidence" value="ECO:0007669"/>
    <property type="project" value="TreeGrafter"/>
</dbReference>
<dbReference type="PANTHER" id="PTHR12709">
    <property type="entry name" value="DNA-DIRECTED RNA POLYMERASE II, III"/>
    <property type="match status" value="1"/>
</dbReference>
<dbReference type="AlphaFoldDB" id="A0AAN6GUK4"/>
<keyword evidence="4" id="KW-0539">Nucleus</keyword>
<feature type="compositionally biased region" description="Low complexity" evidence="5">
    <location>
        <begin position="435"/>
        <end position="450"/>
    </location>
</feature>
<dbReference type="PANTHER" id="PTHR12709:SF5">
    <property type="entry name" value="DNA-DIRECTED RNA POLYMERASE I SUBUNIT RPA43"/>
    <property type="match status" value="1"/>
</dbReference>
<feature type="compositionally biased region" description="Basic residues" evidence="5">
    <location>
        <begin position="562"/>
        <end position="583"/>
    </location>
</feature>
<evidence type="ECO:0000256" key="4">
    <source>
        <dbReference type="ARBA" id="ARBA00023242"/>
    </source>
</evidence>
<proteinExistence type="predicted"/>
<comment type="caution">
    <text evidence="7">The sequence shown here is derived from an EMBL/GenBank/DDBJ whole genome shotgun (WGS) entry which is preliminary data.</text>
</comment>
<dbReference type="GO" id="GO:0006352">
    <property type="term" value="P:DNA-templated transcription initiation"/>
    <property type="evidence" value="ECO:0007669"/>
    <property type="project" value="InterPro"/>
</dbReference>
<feature type="region of interest" description="Disordered" evidence="5">
    <location>
        <begin position="361"/>
        <end position="598"/>
    </location>
</feature>
<dbReference type="InterPro" id="IPR036898">
    <property type="entry name" value="RNA_pol_Rpb7-like_N_sf"/>
</dbReference>
<feature type="compositionally biased region" description="Basic and acidic residues" evidence="5">
    <location>
        <begin position="55"/>
        <end position="69"/>
    </location>
</feature>
<feature type="compositionally biased region" description="Polar residues" evidence="5">
    <location>
        <begin position="382"/>
        <end position="391"/>
    </location>
</feature>
<evidence type="ECO:0000256" key="3">
    <source>
        <dbReference type="ARBA" id="ARBA00023163"/>
    </source>
</evidence>
<dbReference type="InterPro" id="IPR045113">
    <property type="entry name" value="Rpb7-like"/>
</dbReference>
<sequence length="598" mass="63426">MDAANVSARSSSSSSSKADKKKKRKHDDGQPQANGSINKSTLPNSSSTSGDAQAEADRLAKRARKDDKKNKKKHQNSQDANLDQSSSASSSSPKKQKRGSTSTSAAAPAPAPTAQSISASAESAYRVVYPILNMPIAPVMWKRPLTAVQELFDTMVMRYVPQLGGILIAHEDHTFLSEAASIKADSAFATALVKVKCTIWAPAIGMRLEGKIVYSNTDVVSLLLNGIFNAAIPAAHLPPKQYEFVPNNHFNNSAHQQYSGGDSEHEIGAQSPGYWRRIGDKAPLGGTHGKVIFTCYGMTVANQLLFLRGSLLKDPFKPLSALESAMQGLAPGSSAAEAGAAVDARALQALFPNVNLDFSSKDGLESGARRSAVRAGGASGSQNATDTGDVTQSRRRVHWDDEEDEAEQQAGTLAGASSSAMDDDEDEGAELTYNPASASAAAGPAQVVSATTQLAQDPVDDRDEDGDVSMADVSMVSSVATTSSDVSVTRDNDDDDSDDDDDDDELDSDNDEAETDVKPASPSKAAAEKENGKHPGETKAERLARREARRERRRAREERKAARQAKRAARAAKKAEKGKKHKVKQEALEASVSGSSAS</sequence>
<feature type="compositionally biased region" description="Low complexity" evidence="5">
    <location>
        <begin position="7"/>
        <end position="16"/>
    </location>
</feature>
<feature type="compositionally biased region" description="Acidic residues" evidence="5">
    <location>
        <begin position="458"/>
        <end position="467"/>
    </location>
</feature>
<feature type="compositionally biased region" description="Basic and acidic residues" evidence="5">
    <location>
        <begin position="526"/>
        <end position="561"/>
    </location>
</feature>
<organism evidence="7 8">
    <name type="scientific">Tilletia horrida</name>
    <dbReference type="NCBI Taxonomy" id="155126"/>
    <lineage>
        <taxon>Eukaryota</taxon>
        <taxon>Fungi</taxon>
        <taxon>Dikarya</taxon>
        <taxon>Basidiomycota</taxon>
        <taxon>Ustilaginomycotina</taxon>
        <taxon>Exobasidiomycetes</taxon>
        <taxon>Tilletiales</taxon>
        <taxon>Tilletiaceae</taxon>
        <taxon>Tilletia</taxon>
    </lineage>
</organism>
<evidence type="ECO:0000259" key="6">
    <source>
        <dbReference type="Pfam" id="PF17875"/>
    </source>
</evidence>
<feature type="compositionally biased region" description="Low complexity" evidence="5">
    <location>
        <begin position="468"/>
        <end position="489"/>
    </location>
</feature>
<dbReference type="Pfam" id="PF17875">
    <property type="entry name" value="RPA43_OB"/>
    <property type="match status" value="1"/>
</dbReference>
<gene>
    <name evidence="7" type="ORF">OC846_001225</name>
</gene>